<protein>
    <submittedName>
        <fullName evidence="4">Uncharacterized protein</fullName>
    </submittedName>
</protein>
<name>A0ABP0BEZ6_9PEZI</name>
<organism evidence="4 5">
    <name type="scientific">Sporothrix bragantina</name>
    <dbReference type="NCBI Taxonomy" id="671064"/>
    <lineage>
        <taxon>Eukaryota</taxon>
        <taxon>Fungi</taxon>
        <taxon>Dikarya</taxon>
        <taxon>Ascomycota</taxon>
        <taxon>Pezizomycotina</taxon>
        <taxon>Sordariomycetes</taxon>
        <taxon>Sordariomycetidae</taxon>
        <taxon>Ophiostomatales</taxon>
        <taxon>Ophiostomataceae</taxon>
        <taxon>Sporothrix</taxon>
    </lineage>
</organism>
<dbReference type="EMBL" id="CAWUHC010000022">
    <property type="protein sequence ID" value="CAK7218138.1"/>
    <property type="molecule type" value="Genomic_DNA"/>
</dbReference>
<proteinExistence type="predicted"/>
<feature type="region of interest" description="Disordered" evidence="1">
    <location>
        <begin position="288"/>
        <end position="308"/>
    </location>
</feature>
<gene>
    <name evidence="4" type="ORF">SBRCBS47491_003405</name>
</gene>
<feature type="domain" description="SAM-like" evidence="3">
    <location>
        <begin position="517"/>
        <end position="576"/>
    </location>
</feature>
<reference evidence="4 5" key="1">
    <citation type="submission" date="2024-01" db="EMBL/GenBank/DDBJ databases">
        <authorList>
            <person name="Allen C."/>
            <person name="Tagirdzhanova G."/>
        </authorList>
    </citation>
    <scope>NUCLEOTIDE SEQUENCE [LARGE SCALE GENOMIC DNA]</scope>
</reference>
<feature type="compositionally biased region" description="Low complexity" evidence="1">
    <location>
        <begin position="292"/>
        <end position="302"/>
    </location>
</feature>
<sequence length="577" mass="63927">MAHTSILASLNEPLLPLTDKQLQAAAESHEYAIDHELFLALDTDDHLQYHHSVAANEERRIPAAERSLAEDHLPPLVLPTTKIEELWTVSRRVADVLEAACRWLDDDELKFCEEAVVNNSARLRKARHPTSLKLEPPLLCTDPDADCAELQKLASAAVNCGEKAVDYAAQLEESVRTETMAVSEQVINSLVSLMSSMEWTEKDQAAFLEDQLTVPKLSKRYISPTLPPVELYDYYIPEGDVCLVSDASDVSSGSQDPGDTLTMPQEHVQIKAPELILGFRAFAEPSIQTDYNNNDNNNNNNNSKGAGQDAKTVLADKNIATAAAMIQNSLAVQPIDTSISHLPRAILSTAIPRAIRSILMQLLPTLDFVERDYQQQQSSNTDINNDDEADIVVSPTTGIIVITMVGLRQTDAQRRYVFQTRVASAAQKYEQLYVFIYRSHARPVSSGAANDDLPELSPSDAMAFAQLQGFVHSLPCKVSASYVGGGEQTVAQWIATLILKLAEKYGKTKSTEAYLVEEETHEERLLRQAGFNVYDAQIALGVLKASVDRPDFKDKNGKSHIRRMMEMSSDERLQLFD</sequence>
<feature type="domain" description="DUF7102" evidence="2">
    <location>
        <begin position="346"/>
        <end position="501"/>
    </location>
</feature>
<comment type="caution">
    <text evidence="4">The sequence shown here is derived from an EMBL/GenBank/DDBJ whole genome shotgun (WGS) entry which is preliminary data.</text>
</comment>
<evidence type="ECO:0000259" key="3">
    <source>
        <dbReference type="Pfam" id="PF23395"/>
    </source>
</evidence>
<evidence type="ECO:0000259" key="2">
    <source>
        <dbReference type="Pfam" id="PF23394"/>
    </source>
</evidence>
<keyword evidence="5" id="KW-1185">Reference proteome</keyword>
<dbReference type="Pfam" id="PF23395">
    <property type="entry name" value="SAM_6"/>
    <property type="match status" value="1"/>
</dbReference>
<dbReference type="InterPro" id="IPR057559">
    <property type="entry name" value="SAM_6"/>
</dbReference>
<evidence type="ECO:0000256" key="1">
    <source>
        <dbReference type="SAM" id="MobiDB-lite"/>
    </source>
</evidence>
<evidence type="ECO:0000313" key="5">
    <source>
        <dbReference type="Proteomes" id="UP001642406"/>
    </source>
</evidence>
<dbReference type="Pfam" id="PF23394">
    <property type="entry name" value="DUF7102"/>
    <property type="match status" value="1"/>
</dbReference>
<evidence type="ECO:0000313" key="4">
    <source>
        <dbReference type="EMBL" id="CAK7218138.1"/>
    </source>
</evidence>
<dbReference type="InterPro" id="IPR055528">
    <property type="entry name" value="DUF7102"/>
</dbReference>
<accession>A0ABP0BEZ6</accession>
<dbReference type="Proteomes" id="UP001642406">
    <property type="component" value="Unassembled WGS sequence"/>
</dbReference>